<dbReference type="FunFam" id="1.10.1200.10:FF:000016">
    <property type="entry name" value="Non-ribosomal peptide synthase"/>
    <property type="match status" value="1"/>
</dbReference>
<feature type="active site" description="Proton acceptor; for dehydratase activity" evidence="8">
    <location>
        <position position="1378"/>
    </location>
</feature>
<dbReference type="SMART" id="SM00825">
    <property type="entry name" value="PKS_KS"/>
    <property type="match status" value="1"/>
</dbReference>
<dbReference type="InterPro" id="IPR016036">
    <property type="entry name" value="Malonyl_transacylase_ACP-bd"/>
</dbReference>
<keyword evidence="6" id="KW-0443">Lipid metabolism</keyword>
<dbReference type="PANTHER" id="PTHR43775:SF37">
    <property type="entry name" value="SI:DKEY-61P9.11"/>
    <property type="match status" value="1"/>
</dbReference>
<dbReference type="InterPro" id="IPR050091">
    <property type="entry name" value="PKS_NRPS_Biosynth_Enz"/>
</dbReference>
<dbReference type="Pfam" id="PF21089">
    <property type="entry name" value="PKS_DH_N"/>
    <property type="match status" value="1"/>
</dbReference>
<dbReference type="InterPro" id="IPR016035">
    <property type="entry name" value="Acyl_Trfase/lysoPLipase"/>
</dbReference>
<dbReference type="Gene3D" id="3.40.50.1820">
    <property type="entry name" value="alpha/beta hydrolase"/>
    <property type="match status" value="1"/>
</dbReference>
<dbReference type="InterPro" id="IPR013968">
    <property type="entry name" value="PKS_KR"/>
</dbReference>
<comment type="cofactor">
    <cofactor evidence="1">
        <name>pantetheine 4'-phosphate</name>
        <dbReference type="ChEBI" id="CHEBI:47942"/>
    </cofactor>
</comment>
<reference evidence="12 13" key="1">
    <citation type="submission" date="2020-08" db="EMBL/GenBank/DDBJ databases">
        <title>Sequencing the genomes of 1000 actinobacteria strains.</title>
        <authorList>
            <person name="Klenk H.-P."/>
        </authorList>
    </citation>
    <scope>NUCLEOTIDE SEQUENCE [LARGE SCALE GENOMIC DNA]</scope>
    <source>
        <strain evidence="12 13">DSM 43149</strain>
    </source>
</reference>
<name>A0A7W7I1Z9_9ACTN</name>
<evidence type="ECO:0000259" key="9">
    <source>
        <dbReference type="PROSITE" id="PS50075"/>
    </source>
</evidence>
<dbReference type="PROSITE" id="PS00606">
    <property type="entry name" value="KS3_1"/>
    <property type="match status" value="1"/>
</dbReference>
<accession>A0A7W7I1Z9</accession>
<protein>
    <submittedName>
        <fullName evidence="12">Acyl transferase domain-containing protein/acyl carrier protein</fullName>
    </submittedName>
</protein>
<proteinExistence type="predicted"/>
<dbReference type="InterPro" id="IPR009081">
    <property type="entry name" value="PP-bd_ACP"/>
</dbReference>
<dbReference type="InterPro" id="IPR018201">
    <property type="entry name" value="Ketoacyl_synth_AS"/>
</dbReference>
<dbReference type="SUPFAM" id="SSF52151">
    <property type="entry name" value="FabD/lysophospholipase-like"/>
    <property type="match status" value="1"/>
</dbReference>
<dbReference type="InterPro" id="IPR049900">
    <property type="entry name" value="PKS_mFAS_DH"/>
</dbReference>
<dbReference type="Pfam" id="PF00109">
    <property type="entry name" value="ketoacyl-synt"/>
    <property type="match status" value="1"/>
</dbReference>
<dbReference type="GO" id="GO:0005737">
    <property type="term" value="C:cytoplasm"/>
    <property type="evidence" value="ECO:0007669"/>
    <property type="project" value="TreeGrafter"/>
</dbReference>
<dbReference type="Pfam" id="PF02801">
    <property type="entry name" value="Ketoacyl-synt_C"/>
    <property type="match status" value="1"/>
</dbReference>
<dbReference type="Gene3D" id="3.40.366.10">
    <property type="entry name" value="Malonyl-Coenzyme A Acyl Carrier Protein, domain 2"/>
    <property type="match status" value="1"/>
</dbReference>
<dbReference type="SMART" id="SM00826">
    <property type="entry name" value="PKS_DH"/>
    <property type="match status" value="1"/>
</dbReference>
<dbReference type="InterPro" id="IPR006162">
    <property type="entry name" value="Ppantetheine_attach_site"/>
</dbReference>
<dbReference type="Proteomes" id="UP000578112">
    <property type="component" value="Unassembled WGS sequence"/>
</dbReference>
<dbReference type="SUPFAM" id="SSF47336">
    <property type="entry name" value="ACP-like"/>
    <property type="match status" value="1"/>
</dbReference>
<dbReference type="InterPro" id="IPR020806">
    <property type="entry name" value="PKS_PP-bd"/>
</dbReference>
<dbReference type="InterPro" id="IPR016039">
    <property type="entry name" value="Thiolase-like"/>
</dbReference>
<dbReference type="PANTHER" id="PTHR43775">
    <property type="entry name" value="FATTY ACID SYNTHASE"/>
    <property type="match status" value="1"/>
</dbReference>
<dbReference type="PROSITE" id="PS00012">
    <property type="entry name" value="PHOSPHOPANTETHEINE"/>
    <property type="match status" value="1"/>
</dbReference>
<evidence type="ECO:0000256" key="6">
    <source>
        <dbReference type="ARBA" id="ARBA00023098"/>
    </source>
</evidence>
<dbReference type="SMART" id="SM00823">
    <property type="entry name" value="PKS_PP"/>
    <property type="match status" value="1"/>
</dbReference>
<feature type="domain" description="Carrier" evidence="9">
    <location>
        <begin position="1738"/>
        <end position="1813"/>
    </location>
</feature>
<evidence type="ECO:0000256" key="7">
    <source>
        <dbReference type="ARBA" id="ARBA00023268"/>
    </source>
</evidence>
<dbReference type="GO" id="GO:0031177">
    <property type="term" value="F:phosphopantetheine binding"/>
    <property type="evidence" value="ECO:0007669"/>
    <property type="project" value="InterPro"/>
</dbReference>
<comment type="caution">
    <text evidence="12">The sequence shown here is derived from an EMBL/GenBank/DDBJ whole genome shotgun (WGS) entry which is preliminary data.</text>
</comment>
<dbReference type="SMART" id="SM00822">
    <property type="entry name" value="PKS_KR"/>
    <property type="match status" value="1"/>
</dbReference>
<evidence type="ECO:0000259" key="10">
    <source>
        <dbReference type="PROSITE" id="PS52004"/>
    </source>
</evidence>
<dbReference type="PROSITE" id="PS52019">
    <property type="entry name" value="PKS_MFAS_DH"/>
    <property type="match status" value="1"/>
</dbReference>
<organism evidence="12 13">
    <name type="scientific">Actinoplanes digitatis</name>
    <dbReference type="NCBI Taxonomy" id="1868"/>
    <lineage>
        <taxon>Bacteria</taxon>
        <taxon>Bacillati</taxon>
        <taxon>Actinomycetota</taxon>
        <taxon>Actinomycetes</taxon>
        <taxon>Micromonosporales</taxon>
        <taxon>Micromonosporaceae</taxon>
        <taxon>Actinoplanes</taxon>
    </lineage>
</organism>
<dbReference type="InterPro" id="IPR029058">
    <property type="entry name" value="AB_hydrolase_fold"/>
</dbReference>
<dbReference type="Pfam" id="PF14765">
    <property type="entry name" value="PS-DH"/>
    <property type="match status" value="1"/>
</dbReference>
<dbReference type="SUPFAM" id="SSF55048">
    <property type="entry name" value="Probable ACP-binding domain of malonyl-CoA ACP transacylase"/>
    <property type="match status" value="1"/>
</dbReference>
<sequence>MSDATNDPSQVAIIGMAGRFPQAADVEALWANLAAGEESISSFTQEELHEAGVSATLLTQPGYVRAKGVLEGADTFDAAFFGLSPREAELMDPQHRVFLECAWEALESAGHDPRAFPGRIGVFAGASLNTYLLFNLLSNRNLVEALGPYQTQLANDKDFLATRASYKLGLRGPSITVQTACSTSLVAVHLACQSLLSGESDIVLAGGISINVPLRNGYLYQQGGILSPDGHCRPFDAAAKGTVIGNGVALVVLRRLADAREQGDIIDAVIRGSAVNNDGALKVGYTAPSVEGQAEVIAEALGMAGVSPESVGYVETHGTGTALGDPIEIAALTRAYREGTESRGFCAIGSVKSNLGHLDAAAGATSLIKATLALKYEAIPPSLHFESPNPELALESSPFFVNTTHRPWARDSRPRRAGVSSFGIGGTNAHVVLEEGPVPDSGEPSRPWQLLPLSARTAPALAQAAERLAEHLEQHPEQELADVAYTLGSRRRTFEQRRAVACVDRADAVIRLRQAARDGVAVTAERAAKVAFLFPGQGTQYGGMTRGLYADEPVFRVELDRCLDLFAPHLGEDLRAALFSGQGADLDQTALAQPALFAVEYALARTLMAWGVVPHAMAGHSIGEYVAACLAGVFSLEDATALVAARGRLMQATPGGAMLAVFRPEAETKALLDERLCLAAVNSTSLCVVSGPAGAVDELEQRLAADGIGHRRLHTSHAFHSALVEGAVEPFTAEVRKIRLHAPQTPFTSNVSGTWISDEQATDPEYWAAHLRSAVRFADDLSTLLADPDLLLLEVGPGQTLSTFARQHHSWTPEHVAAGTLHQPREQLADRQVLLNGLGAMWAAGADVNWEAHHAVGHRARVRLPSYRFQRQRYWVEPGPAGASAADPVDWTYCPSWRRLTPSAVQPSTPAGPWLVLGADQPFGHALSQCLQAAGSAVVRVSAGAGFAREGERVFTVDPANREDYQSLFAALDADEVQPERVLHLWSLANEPGPALDPARLEQAQTGGFYSLLALAQALSERPGHPPTALDVLTRGVFSVTGEEQLQPENATVLGPCTVIPQEIPGVACRVLDLTSATPDTPLGPFLEGLRSSVADPVLAWRGHHWWARTYDTVHLDPAEPGGGRLRDEGVYLITGGMGGIGLAIAEHLARSVRTPVIGLLGRSAFPAEEAWEQWLATHDTDDATSVRIQRLRALQGLGARPVVLCADVTDLEETSRVVDELRARFGALAGVVHAAGVPAQGLLAGTSRAAADAVLAAKTRGTLVLDAVCARDPLDFFVLFSSRTAILGGPGQADYSAANAFLDAFAASKATDGSAPVTAVAWDTWRDTGMSTALPALPGDGEDFGHPLLQRRLQKTEAAEVFRTTLRTSDSWIVDEHRMLGHGLVPGTTYLEMVRAAVAPEAAGNEIEFRDVLFTLPVIVPDGQTRDLYTTLERKDGNLSFRIQSRAPGPAAGWQEHATGSVLLREPVERSRREVTELLEACGAGEVIEGEEQLRRRLRLDFAAGDGIIRFAVQGRWRCLTRIHVGPRGMIATLELPEQYAADLDTYLLHPALLDVVGGASRVHAAEGYYLPFWYGSLRVIHGLTRRMSCHIRIKQDGDSSGETLVCDADVYDDQGKLLVQLGEFMMKRIHEPEAMRDQMESAAAEPAEAPTAETGGLAALHALATGMSVAQGTELFGRILAARPLMAQLVVSTQDLATAQRLAAAIDPARLAAELEHTPAPTAVHPRPELDTPYEAPVTEAEQAIAGIWQDTLGVERIGLHDDFFALGGHSLAAVQLGTRLRGHFGVDLALRDFFDLPTVANTARLLAGAGEPAQAPAPIARLAPDEPGEAPDVDGLSDDQVDAMLRDLLAAEAAEGGTGA</sequence>
<dbReference type="Pfam" id="PF00698">
    <property type="entry name" value="Acyl_transf_1"/>
    <property type="match status" value="1"/>
</dbReference>
<dbReference type="InterPro" id="IPR036736">
    <property type="entry name" value="ACP-like_sf"/>
</dbReference>
<dbReference type="InterPro" id="IPR020807">
    <property type="entry name" value="PKS_DH"/>
</dbReference>
<keyword evidence="5" id="KW-0276">Fatty acid metabolism</keyword>
<dbReference type="Pfam" id="PF08659">
    <property type="entry name" value="KR"/>
    <property type="match status" value="1"/>
</dbReference>
<keyword evidence="7" id="KW-0511">Multifunctional enzyme</keyword>
<keyword evidence="2" id="KW-0596">Phosphopantetheine</keyword>
<dbReference type="PROSITE" id="PS52004">
    <property type="entry name" value="KS3_2"/>
    <property type="match status" value="1"/>
</dbReference>
<evidence type="ECO:0000259" key="11">
    <source>
        <dbReference type="PROSITE" id="PS52019"/>
    </source>
</evidence>
<dbReference type="InterPro" id="IPR014030">
    <property type="entry name" value="Ketoacyl_synth_N"/>
</dbReference>
<dbReference type="FunFam" id="3.40.47.10:FF:000042">
    <property type="entry name" value="Polyketide synthase Pks13"/>
    <property type="match status" value="1"/>
</dbReference>
<dbReference type="GO" id="GO:0006633">
    <property type="term" value="P:fatty acid biosynthetic process"/>
    <property type="evidence" value="ECO:0007669"/>
    <property type="project" value="InterPro"/>
</dbReference>
<evidence type="ECO:0000313" key="12">
    <source>
        <dbReference type="EMBL" id="MBB4765014.1"/>
    </source>
</evidence>
<dbReference type="InterPro" id="IPR049552">
    <property type="entry name" value="PKS_DH_N"/>
</dbReference>
<dbReference type="InterPro" id="IPR001227">
    <property type="entry name" value="Ac_transferase_dom_sf"/>
</dbReference>
<evidence type="ECO:0000256" key="5">
    <source>
        <dbReference type="ARBA" id="ARBA00022832"/>
    </source>
</evidence>
<dbReference type="InterPro" id="IPR049490">
    <property type="entry name" value="C883_1060-like_KR_N"/>
</dbReference>
<feature type="active site" description="Proton donor; for dehydratase activity" evidence="8">
    <location>
        <position position="1556"/>
    </location>
</feature>
<dbReference type="InterPro" id="IPR057326">
    <property type="entry name" value="KR_dom"/>
</dbReference>
<feature type="region of interest" description="N-terminal hotdog fold" evidence="8">
    <location>
        <begin position="1347"/>
        <end position="1470"/>
    </location>
</feature>
<evidence type="ECO:0000256" key="1">
    <source>
        <dbReference type="ARBA" id="ARBA00001957"/>
    </source>
</evidence>
<dbReference type="Pfam" id="PF21394">
    <property type="entry name" value="Beta-ketacyl_N"/>
    <property type="match status" value="1"/>
</dbReference>
<dbReference type="InterPro" id="IPR049551">
    <property type="entry name" value="PKS_DH_C"/>
</dbReference>
<dbReference type="Pfam" id="PF22621">
    <property type="entry name" value="CurL-like_PKS_C"/>
    <property type="match status" value="1"/>
</dbReference>
<dbReference type="Pfam" id="PF00550">
    <property type="entry name" value="PP-binding"/>
    <property type="match status" value="1"/>
</dbReference>
<dbReference type="SUPFAM" id="SSF53901">
    <property type="entry name" value="Thiolase-like"/>
    <property type="match status" value="1"/>
</dbReference>
<dbReference type="GO" id="GO:0071770">
    <property type="term" value="P:DIM/DIP cell wall layer assembly"/>
    <property type="evidence" value="ECO:0007669"/>
    <property type="project" value="TreeGrafter"/>
</dbReference>
<dbReference type="RefSeq" id="WP_184996140.1">
    <property type="nucleotide sequence ID" value="NZ_BOMK01000025.1"/>
</dbReference>
<feature type="domain" description="Ketosynthase family 3 (KS3)" evidence="10">
    <location>
        <begin position="8"/>
        <end position="435"/>
    </location>
</feature>
<dbReference type="GO" id="GO:0004315">
    <property type="term" value="F:3-oxoacyl-[acyl-carrier-protein] synthase activity"/>
    <property type="evidence" value="ECO:0007669"/>
    <property type="project" value="InterPro"/>
</dbReference>
<evidence type="ECO:0000256" key="4">
    <source>
        <dbReference type="ARBA" id="ARBA00022679"/>
    </source>
</evidence>
<dbReference type="CDD" id="cd08953">
    <property type="entry name" value="KR_2_SDR_x"/>
    <property type="match status" value="1"/>
</dbReference>
<dbReference type="InterPro" id="IPR014031">
    <property type="entry name" value="Ketoacyl_synth_C"/>
</dbReference>
<dbReference type="Gene3D" id="3.40.47.10">
    <property type="match status" value="1"/>
</dbReference>
<dbReference type="Gene3D" id="3.10.129.120">
    <property type="match status" value="1"/>
</dbReference>
<dbReference type="PROSITE" id="PS50075">
    <property type="entry name" value="CARRIER"/>
    <property type="match status" value="1"/>
</dbReference>
<dbReference type="EMBL" id="JACHNH010000001">
    <property type="protein sequence ID" value="MBB4765014.1"/>
    <property type="molecule type" value="Genomic_DNA"/>
</dbReference>
<gene>
    <name evidence="12" type="ORF">BJ971_005570</name>
</gene>
<dbReference type="Gene3D" id="3.40.50.720">
    <property type="entry name" value="NAD(P)-binding Rossmann-like Domain"/>
    <property type="match status" value="1"/>
</dbReference>
<dbReference type="GO" id="GO:0044550">
    <property type="term" value="P:secondary metabolite biosynthetic process"/>
    <property type="evidence" value="ECO:0007669"/>
    <property type="project" value="UniProtKB-ARBA"/>
</dbReference>
<dbReference type="InterPro" id="IPR020841">
    <property type="entry name" value="PKS_Beta-ketoAc_synthase_dom"/>
</dbReference>
<keyword evidence="13" id="KW-1185">Reference proteome</keyword>
<feature type="region of interest" description="C-terminal hotdog fold" evidence="8">
    <location>
        <begin position="1491"/>
        <end position="1637"/>
    </location>
</feature>
<evidence type="ECO:0000256" key="3">
    <source>
        <dbReference type="ARBA" id="ARBA00022553"/>
    </source>
</evidence>
<keyword evidence="4 12" id="KW-0808">Transferase</keyword>
<dbReference type="GO" id="GO:0004312">
    <property type="term" value="F:fatty acid synthase activity"/>
    <property type="evidence" value="ECO:0007669"/>
    <property type="project" value="TreeGrafter"/>
</dbReference>
<feature type="domain" description="PKS/mFAS DH" evidence="11">
    <location>
        <begin position="1347"/>
        <end position="1637"/>
    </location>
</feature>
<evidence type="ECO:0000256" key="2">
    <source>
        <dbReference type="ARBA" id="ARBA00022450"/>
    </source>
</evidence>
<dbReference type="InterPro" id="IPR036291">
    <property type="entry name" value="NAD(P)-bd_dom_sf"/>
</dbReference>
<dbReference type="InterPro" id="IPR014043">
    <property type="entry name" value="Acyl_transferase_dom"/>
</dbReference>
<dbReference type="SUPFAM" id="SSF51735">
    <property type="entry name" value="NAD(P)-binding Rossmann-fold domains"/>
    <property type="match status" value="2"/>
</dbReference>
<evidence type="ECO:0000256" key="8">
    <source>
        <dbReference type="PROSITE-ProRule" id="PRU01363"/>
    </source>
</evidence>
<evidence type="ECO:0000313" key="13">
    <source>
        <dbReference type="Proteomes" id="UP000578112"/>
    </source>
</evidence>
<keyword evidence="3" id="KW-0597">Phosphoprotein</keyword>
<dbReference type="GO" id="GO:0005886">
    <property type="term" value="C:plasma membrane"/>
    <property type="evidence" value="ECO:0007669"/>
    <property type="project" value="TreeGrafter"/>
</dbReference>
<dbReference type="CDD" id="cd00833">
    <property type="entry name" value="PKS"/>
    <property type="match status" value="1"/>
</dbReference>
<dbReference type="Gene3D" id="3.30.70.250">
    <property type="entry name" value="Malonyl-CoA ACP transacylase, ACP-binding"/>
    <property type="match status" value="1"/>
</dbReference>
<dbReference type="Gene3D" id="3.30.70.3290">
    <property type="match status" value="1"/>
</dbReference>
<dbReference type="SMART" id="SM00827">
    <property type="entry name" value="PKS_AT"/>
    <property type="match status" value="1"/>
</dbReference>